<dbReference type="InterPro" id="IPR036271">
    <property type="entry name" value="Tet_transcr_reg_TetR-rel_C_sf"/>
</dbReference>
<keyword evidence="7" id="KW-1185">Reference proteome</keyword>
<dbReference type="Pfam" id="PF00440">
    <property type="entry name" value="TetR_N"/>
    <property type="match status" value="1"/>
</dbReference>
<accession>A0A1C5ILL7</accession>
<feature type="domain" description="HTH tetR-type" evidence="5">
    <location>
        <begin position="23"/>
        <end position="83"/>
    </location>
</feature>
<keyword evidence="2 4" id="KW-0238">DNA-binding</keyword>
<keyword evidence="1" id="KW-0805">Transcription regulation</keyword>
<keyword evidence="3" id="KW-0804">Transcription</keyword>
<dbReference type="EMBL" id="LT607753">
    <property type="protein sequence ID" value="SCG58911.1"/>
    <property type="molecule type" value="Genomic_DNA"/>
</dbReference>
<evidence type="ECO:0000313" key="7">
    <source>
        <dbReference type="Proteomes" id="UP000198215"/>
    </source>
</evidence>
<dbReference type="PROSITE" id="PS50977">
    <property type="entry name" value="HTH_TETR_2"/>
    <property type="match status" value="1"/>
</dbReference>
<dbReference type="PRINTS" id="PR00455">
    <property type="entry name" value="HTHTETR"/>
</dbReference>
<dbReference type="InterPro" id="IPR050109">
    <property type="entry name" value="HTH-type_TetR-like_transc_reg"/>
</dbReference>
<sequence length="218" mass="23917">MDGVKDAKSTRRYRSAVREESARRTRRAVVGAAAELFVARGYAGTSLADVAAAAGVARPTVFAAFGSKPALLRQVLDEALAGDDEPVPVAQRPWFRPVFEADTQAGVLHAYAGVCTLIGSRAARIFETVRRAADEAPEVADVWETLLRNRRAGARMVVERGHSLGPLRHGADVERAVDVLWVFNDPALYDALVLRCGWTEDSFRDWLSERMQDALLVR</sequence>
<dbReference type="GO" id="GO:0000976">
    <property type="term" value="F:transcription cis-regulatory region binding"/>
    <property type="evidence" value="ECO:0007669"/>
    <property type="project" value="TreeGrafter"/>
</dbReference>
<evidence type="ECO:0000256" key="2">
    <source>
        <dbReference type="ARBA" id="ARBA00023125"/>
    </source>
</evidence>
<dbReference type="InterPro" id="IPR011075">
    <property type="entry name" value="TetR_C"/>
</dbReference>
<gene>
    <name evidence="6" type="ORF">GA0070614_2977</name>
</gene>
<dbReference type="InterPro" id="IPR001647">
    <property type="entry name" value="HTH_TetR"/>
</dbReference>
<dbReference type="PANTHER" id="PTHR30055">
    <property type="entry name" value="HTH-TYPE TRANSCRIPTIONAL REGULATOR RUTR"/>
    <property type="match status" value="1"/>
</dbReference>
<protein>
    <submittedName>
        <fullName evidence="6">Transcriptional regulator, TetR family</fullName>
    </submittedName>
</protein>
<reference evidence="7" key="1">
    <citation type="submission" date="2016-06" db="EMBL/GenBank/DDBJ databases">
        <authorList>
            <person name="Varghese N."/>
            <person name="Submissions Spin"/>
        </authorList>
    </citation>
    <scope>NUCLEOTIDE SEQUENCE [LARGE SCALE GENOMIC DNA]</scope>
    <source>
        <strain evidence="7">DSM 45161</strain>
    </source>
</reference>
<evidence type="ECO:0000259" key="5">
    <source>
        <dbReference type="PROSITE" id="PS50977"/>
    </source>
</evidence>
<dbReference type="SUPFAM" id="SSF46689">
    <property type="entry name" value="Homeodomain-like"/>
    <property type="match status" value="1"/>
</dbReference>
<dbReference type="InterPro" id="IPR009057">
    <property type="entry name" value="Homeodomain-like_sf"/>
</dbReference>
<dbReference type="SUPFAM" id="SSF48498">
    <property type="entry name" value="Tetracyclin repressor-like, C-terminal domain"/>
    <property type="match status" value="1"/>
</dbReference>
<evidence type="ECO:0000256" key="4">
    <source>
        <dbReference type="PROSITE-ProRule" id="PRU00335"/>
    </source>
</evidence>
<evidence type="ECO:0000256" key="1">
    <source>
        <dbReference type="ARBA" id="ARBA00023015"/>
    </source>
</evidence>
<dbReference type="AlphaFoldDB" id="A0A1C5ILL7"/>
<proteinExistence type="predicted"/>
<dbReference type="PANTHER" id="PTHR30055:SF234">
    <property type="entry name" value="HTH-TYPE TRANSCRIPTIONAL REGULATOR BETI"/>
    <property type="match status" value="1"/>
</dbReference>
<name>A0A1C5ILL7_9ACTN</name>
<dbReference type="OrthoDB" id="4823039at2"/>
<dbReference type="PROSITE" id="PS01081">
    <property type="entry name" value="HTH_TETR_1"/>
    <property type="match status" value="1"/>
</dbReference>
<evidence type="ECO:0000256" key="3">
    <source>
        <dbReference type="ARBA" id="ARBA00023163"/>
    </source>
</evidence>
<dbReference type="InterPro" id="IPR023772">
    <property type="entry name" value="DNA-bd_HTH_TetR-type_CS"/>
</dbReference>
<evidence type="ECO:0000313" key="6">
    <source>
        <dbReference type="EMBL" id="SCG58911.1"/>
    </source>
</evidence>
<feature type="DNA-binding region" description="H-T-H motif" evidence="4">
    <location>
        <begin position="46"/>
        <end position="65"/>
    </location>
</feature>
<dbReference type="Pfam" id="PF16859">
    <property type="entry name" value="TetR_C_11"/>
    <property type="match status" value="1"/>
</dbReference>
<dbReference type="Gene3D" id="1.10.357.10">
    <property type="entry name" value="Tetracycline Repressor, domain 2"/>
    <property type="match status" value="1"/>
</dbReference>
<organism evidence="6 7">
    <name type="scientific">Micromonospora coxensis</name>
    <dbReference type="NCBI Taxonomy" id="356852"/>
    <lineage>
        <taxon>Bacteria</taxon>
        <taxon>Bacillati</taxon>
        <taxon>Actinomycetota</taxon>
        <taxon>Actinomycetes</taxon>
        <taxon>Micromonosporales</taxon>
        <taxon>Micromonosporaceae</taxon>
        <taxon>Micromonospora</taxon>
    </lineage>
</organism>
<dbReference type="Gene3D" id="1.10.10.60">
    <property type="entry name" value="Homeodomain-like"/>
    <property type="match status" value="1"/>
</dbReference>
<dbReference type="Proteomes" id="UP000198215">
    <property type="component" value="Chromosome I"/>
</dbReference>
<dbReference type="GO" id="GO:0003700">
    <property type="term" value="F:DNA-binding transcription factor activity"/>
    <property type="evidence" value="ECO:0007669"/>
    <property type="project" value="TreeGrafter"/>
</dbReference>